<dbReference type="RefSeq" id="WP_002787289.1">
    <property type="nucleotide sequence ID" value="NZ_AP028374.1"/>
</dbReference>
<dbReference type="EMBL" id="AACHYE010000001">
    <property type="protein sequence ID" value="EAK6412510.1"/>
    <property type="molecule type" value="Genomic_DNA"/>
</dbReference>
<dbReference type="EMBL" id="AACCII010000007">
    <property type="protein sequence ID" value="EAJ9719070.1"/>
    <property type="molecule type" value="Genomic_DNA"/>
</dbReference>
<dbReference type="EMBL" id="AACFWJ010000001">
    <property type="protein sequence ID" value="EAK3958308.1"/>
    <property type="molecule type" value="Genomic_DNA"/>
</dbReference>
<evidence type="ECO:0000313" key="2">
    <source>
        <dbReference type="EMBL" id="EAK3958308.1"/>
    </source>
</evidence>
<evidence type="ECO:0000313" key="6">
    <source>
        <dbReference type="Proteomes" id="UP000410873"/>
    </source>
</evidence>
<organism evidence="2 6">
    <name type="scientific">Campylobacter jejuni</name>
    <dbReference type="NCBI Taxonomy" id="197"/>
    <lineage>
        <taxon>Bacteria</taxon>
        <taxon>Pseudomonadati</taxon>
        <taxon>Campylobacterota</taxon>
        <taxon>Epsilonproteobacteria</taxon>
        <taxon>Campylobacterales</taxon>
        <taxon>Campylobacteraceae</taxon>
        <taxon>Campylobacter</taxon>
    </lineage>
</organism>
<protein>
    <submittedName>
        <fullName evidence="2">Transcriptional regulator</fullName>
    </submittedName>
</protein>
<gene>
    <name evidence="3" type="ORF">B7A03_00450</name>
    <name evidence="2" type="ORF">C1418_00395</name>
    <name evidence="1" type="ORF">E8P16_06390</name>
</gene>
<comment type="caution">
    <text evidence="2">The sequence shown here is derived from an EMBL/GenBank/DDBJ whole genome shotgun (WGS) entry which is preliminary data.</text>
</comment>
<reference evidence="3 5" key="2">
    <citation type="submission" date="2018-05" db="EMBL/GenBank/DDBJ databases">
        <authorList>
            <consortium name="NARMS: The National Antimicrobial Resistance Monitoring System"/>
        </authorList>
    </citation>
    <scope>NUCLEOTIDE SEQUENCE [LARGE SCALE GENOMIC DNA]</scope>
    <source>
        <strain evidence="3 5">CVM N62988</strain>
    </source>
</reference>
<proteinExistence type="predicted"/>
<dbReference type="SUPFAM" id="SSF47413">
    <property type="entry name" value="lambda repressor-like DNA-binding domains"/>
    <property type="match status" value="1"/>
</dbReference>
<dbReference type="Proteomes" id="UP000410873">
    <property type="component" value="Unassembled WGS sequence"/>
</dbReference>
<accession>A0A2R4D433</accession>
<evidence type="ECO:0000313" key="3">
    <source>
        <dbReference type="EMBL" id="EAK6412510.1"/>
    </source>
</evidence>
<dbReference type="Proteomes" id="UP000392616">
    <property type="component" value="Unassembled WGS sequence"/>
</dbReference>
<reference evidence="2 6" key="1">
    <citation type="submission" date="2018-05" db="EMBL/GenBank/DDBJ databases">
        <authorList>
            <consortium name="PulseNet: The National Subtyping Network for Foodborne Disease Surveillance"/>
            <person name="Tarr C.L."/>
            <person name="Trees E."/>
            <person name="Katz L.S."/>
            <person name="Carleton-Romer H.A."/>
            <person name="Stroika S."/>
            <person name="Kucerova Z."/>
            <person name="Roache K.F."/>
            <person name="Sabol A.L."/>
            <person name="Besser J."/>
            <person name="Gerner-Smidt P."/>
        </authorList>
    </citation>
    <scope>NUCLEOTIDE SEQUENCE [LARGE SCALE GENOMIC DNA]</scope>
    <source>
        <strain evidence="2 6">PNUSAC003589</strain>
        <strain evidence="1 4">PNUSAC009041</strain>
    </source>
</reference>
<evidence type="ECO:0000313" key="1">
    <source>
        <dbReference type="EMBL" id="EAJ9719070.1"/>
    </source>
</evidence>
<dbReference type="Proteomes" id="UP000349590">
    <property type="component" value="Unassembled WGS sequence"/>
</dbReference>
<dbReference type="GO" id="GO:0003677">
    <property type="term" value="F:DNA binding"/>
    <property type="evidence" value="ECO:0007669"/>
    <property type="project" value="InterPro"/>
</dbReference>
<name>A0A2R4D433_CAMJU</name>
<dbReference type="InterPro" id="IPR010982">
    <property type="entry name" value="Lambda_DNA-bd_dom_sf"/>
</dbReference>
<sequence>MTSEELKQFCKEQGLTYKELAELIGFGEGAVKNAISTEKISFQMAHAINMLKKIFELEAKLEKAEAIKKDFKAWINEN</sequence>
<dbReference type="Gene3D" id="1.10.260.40">
    <property type="entry name" value="lambda repressor-like DNA-binding domains"/>
    <property type="match status" value="1"/>
</dbReference>
<dbReference type="AlphaFoldDB" id="A0A2R4D433"/>
<evidence type="ECO:0000313" key="5">
    <source>
        <dbReference type="Proteomes" id="UP000392616"/>
    </source>
</evidence>
<evidence type="ECO:0000313" key="4">
    <source>
        <dbReference type="Proteomes" id="UP000349590"/>
    </source>
</evidence>